<dbReference type="Pfam" id="PF00931">
    <property type="entry name" value="NB-ARC"/>
    <property type="match status" value="1"/>
</dbReference>
<keyword evidence="2" id="KW-0433">Leucine-rich repeat</keyword>
<feature type="domain" description="NB-ARC" evidence="8">
    <location>
        <begin position="98"/>
        <end position="222"/>
    </location>
</feature>
<sequence length="362" mass="42194">MYYMNKQKVYGKFTRFLCQIVYAPKNLWVRHRIATMLQKINHMIKAIPERNRRYGVDRVGEASSSSQDHQRRLPNHSESSLFVRDNDLVGIEDGKELQLDWLMDNEEPQRTIISVVGMGGSGKTTLVAQGYNSQIVKRQFDCHAWITISQTYVVDDLLRNMIKEFYHGAKEAIPMDLSSMSYRELMEMITNILRLKRYIIVFDDVWSSTLWRDIHVSLLDERLGTFSSNPNRCCPQHLKTLAQDLVAKCDGLPLAIIALGGVMSSKYPESDWRKIYNSLSWELSNNPGLEVVKIMLLSFNDLPYQLKCCFLYCCLFPEDYEIKRKRLIRLWMAEGFIEKVRGRTPEEVAESYLMELICRSML</sequence>
<dbReference type="GO" id="GO:0051607">
    <property type="term" value="P:defense response to virus"/>
    <property type="evidence" value="ECO:0007669"/>
    <property type="project" value="UniProtKB-ARBA"/>
</dbReference>
<gene>
    <name evidence="10" type="ORF">TEA_004393</name>
</gene>
<dbReference type="InterPro" id="IPR036388">
    <property type="entry name" value="WH-like_DNA-bd_sf"/>
</dbReference>
<reference evidence="10 11" key="1">
    <citation type="journal article" date="2018" name="Proc. Natl. Acad. Sci. U.S.A.">
        <title>Draft genome sequence of Camellia sinensis var. sinensis provides insights into the evolution of the tea genome and tea quality.</title>
        <authorList>
            <person name="Wei C."/>
            <person name="Yang H."/>
            <person name="Wang S."/>
            <person name="Zhao J."/>
            <person name="Liu C."/>
            <person name="Gao L."/>
            <person name="Xia E."/>
            <person name="Lu Y."/>
            <person name="Tai Y."/>
            <person name="She G."/>
            <person name="Sun J."/>
            <person name="Cao H."/>
            <person name="Tong W."/>
            <person name="Gao Q."/>
            <person name="Li Y."/>
            <person name="Deng W."/>
            <person name="Jiang X."/>
            <person name="Wang W."/>
            <person name="Chen Q."/>
            <person name="Zhang S."/>
            <person name="Li H."/>
            <person name="Wu J."/>
            <person name="Wang P."/>
            <person name="Li P."/>
            <person name="Shi C."/>
            <person name="Zheng F."/>
            <person name="Jian J."/>
            <person name="Huang B."/>
            <person name="Shan D."/>
            <person name="Shi M."/>
            <person name="Fang C."/>
            <person name="Yue Y."/>
            <person name="Li F."/>
            <person name="Li D."/>
            <person name="Wei S."/>
            <person name="Han B."/>
            <person name="Jiang C."/>
            <person name="Yin Y."/>
            <person name="Xia T."/>
            <person name="Zhang Z."/>
            <person name="Bennetzen J.L."/>
            <person name="Zhao S."/>
            <person name="Wan X."/>
        </authorList>
    </citation>
    <scope>NUCLEOTIDE SEQUENCE [LARGE SCALE GENOMIC DNA]</scope>
    <source>
        <strain evidence="11">cv. Shuchazao</strain>
        <tissue evidence="10">Leaf</tissue>
    </source>
</reference>
<evidence type="ECO:0000313" key="10">
    <source>
        <dbReference type="EMBL" id="THG11909.1"/>
    </source>
</evidence>
<evidence type="ECO:0000256" key="1">
    <source>
        <dbReference type="ARBA" id="ARBA00008894"/>
    </source>
</evidence>
<dbReference type="PANTHER" id="PTHR23155">
    <property type="entry name" value="DISEASE RESISTANCE PROTEIN RP"/>
    <property type="match status" value="1"/>
</dbReference>
<dbReference type="InterPro" id="IPR044974">
    <property type="entry name" value="Disease_R_plants"/>
</dbReference>
<name>A0A4S4E781_CAMSN</name>
<feature type="domain" description="Disease resistance protein winged helix" evidence="9">
    <location>
        <begin position="315"/>
        <end position="362"/>
    </location>
</feature>
<evidence type="ECO:0008006" key="12">
    <source>
        <dbReference type="Google" id="ProtNLM"/>
    </source>
</evidence>
<keyword evidence="11" id="KW-1185">Reference proteome</keyword>
<evidence type="ECO:0000259" key="9">
    <source>
        <dbReference type="Pfam" id="PF23559"/>
    </source>
</evidence>
<keyword evidence="5" id="KW-0611">Plant defense</keyword>
<dbReference type="SUPFAM" id="SSF52540">
    <property type="entry name" value="P-loop containing nucleoside triphosphate hydrolases"/>
    <property type="match status" value="1"/>
</dbReference>
<dbReference type="Pfam" id="PF23559">
    <property type="entry name" value="WHD_DRP"/>
    <property type="match status" value="1"/>
</dbReference>
<dbReference type="FunFam" id="1.10.10.10:FF:000322">
    <property type="entry name" value="Probable disease resistance protein At1g63360"/>
    <property type="match status" value="1"/>
</dbReference>
<dbReference type="InterPro" id="IPR002182">
    <property type="entry name" value="NB-ARC"/>
</dbReference>
<dbReference type="InterPro" id="IPR027417">
    <property type="entry name" value="P-loop_NTPase"/>
</dbReference>
<organism evidence="10 11">
    <name type="scientific">Camellia sinensis var. sinensis</name>
    <name type="common">China tea</name>
    <dbReference type="NCBI Taxonomy" id="542762"/>
    <lineage>
        <taxon>Eukaryota</taxon>
        <taxon>Viridiplantae</taxon>
        <taxon>Streptophyta</taxon>
        <taxon>Embryophyta</taxon>
        <taxon>Tracheophyta</taxon>
        <taxon>Spermatophyta</taxon>
        <taxon>Magnoliopsida</taxon>
        <taxon>eudicotyledons</taxon>
        <taxon>Gunneridae</taxon>
        <taxon>Pentapetalae</taxon>
        <taxon>asterids</taxon>
        <taxon>Ericales</taxon>
        <taxon>Theaceae</taxon>
        <taxon>Camellia</taxon>
    </lineage>
</organism>
<dbReference type="AlphaFoldDB" id="A0A4S4E781"/>
<dbReference type="PANTHER" id="PTHR23155:SF1205">
    <property type="entry name" value="DISEASE RESISTANCE PROTEIN RPM1"/>
    <property type="match status" value="1"/>
</dbReference>
<dbReference type="Gene3D" id="1.10.10.10">
    <property type="entry name" value="Winged helix-like DNA-binding domain superfamily/Winged helix DNA-binding domain"/>
    <property type="match status" value="1"/>
</dbReference>
<dbReference type="GO" id="GO:0005524">
    <property type="term" value="F:ATP binding"/>
    <property type="evidence" value="ECO:0007669"/>
    <property type="project" value="UniProtKB-KW"/>
</dbReference>
<evidence type="ECO:0000256" key="2">
    <source>
        <dbReference type="ARBA" id="ARBA00022614"/>
    </source>
</evidence>
<dbReference type="PRINTS" id="PR00364">
    <property type="entry name" value="DISEASERSIST"/>
</dbReference>
<evidence type="ECO:0000256" key="3">
    <source>
        <dbReference type="ARBA" id="ARBA00022737"/>
    </source>
</evidence>
<evidence type="ECO:0000259" key="8">
    <source>
        <dbReference type="Pfam" id="PF00931"/>
    </source>
</evidence>
<dbReference type="GO" id="GO:0043531">
    <property type="term" value="F:ADP binding"/>
    <property type="evidence" value="ECO:0007669"/>
    <property type="project" value="InterPro"/>
</dbReference>
<comment type="caution">
    <text evidence="10">The sequence shown here is derived from an EMBL/GenBank/DDBJ whole genome shotgun (WGS) entry which is preliminary data.</text>
</comment>
<keyword evidence="3" id="KW-0677">Repeat</keyword>
<keyword evidence="6" id="KW-0067">ATP-binding</keyword>
<feature type="region of interest" description="Disordered" evidence="7">
    <location>
        <begin position="57"/>
        <end position="76"/>
    </location>
</feature>
<accession>A0A4S4E781</accession>
<dbReference type="Proteomes" id="UP000306102">
    <property type="component" value="Unassembled WGS sequence"/>
</dbReference>
<evidence type="ECO:0000256" key="4">
    <source>
        <dbReference type="ARBA" id="ARBA00022741"/>
    </source>
</evidence>
<proteinExistence type="inferred from homology"/>
<protein>
    <recommendedName>
        <fullName evidence="12">NB-ARC domain-containing protein</fullName>
    </recommendedName>
</protein>
<evidence type="ECO:0000256" key="6">
    <source>
        <dbReference type="ARBA" id="ARBA00022840"/>
    </source>
</evidence>
<evidence type="ECO:0000256" key="5">
    <source>
        <dbReference type="ARBA" id="ARBA00022821"/>
    </source>
</evidence>
<dbReference type="FunFam" id="3.40.50.300:FF:001091">
    <property type="entry name" value="Probable disease resistance protein At1g61300"/>
    <property type="match status" value="1"/>
</dbReference>
<evidence type="ECO:0000256" key="7">
    <source>
        <dbReference type="SAM" id="MobiDB-lite"/>
    </source>
</evidence>
<dbReference type="GO" id="GO:0098542">
    <property type="term" value="P:defense response to other organism"/>
    <property type="evidence" value="ECO:0007669"/>
    <property type="project" value="TreeGrafter"/>
</dbReference>
<dbReference type="Gene3D" id="3.40.50.300">
    <property type="entry name" value="P-loop containing nucleotide triphosphate hydrolases"/>
    <property type="match status" value="1"/>
</dbReference>
<dbReference type="EMBL" id="SDRB02006914">
    <property type="protein sequence ID" value="THG11909.1"/>
    <property type="molecule type" value="Genomic_DNA"/>
</dbReference>
<comment type="similarity">
    <text evidence="1">Belongs to the disease resistance NB-LRR family.</text>
</comment>
<keyword evidence="4" id="KW-0547">Nucleotide-binding</keyword>
<evidence type="ECO:0000313" key="11">
    <source>
        <dbReference type="Proteomes" id="UP000306102"/>
    </source>
</evidence>
<dbReference type="InterPro" id="IPR058922">
    <property type="entry name" value="WHD_DRP"/>
</dbReference>